<accession>A0A7D6VP80</accession>
<keyword evidence="2" id="KW-1185">Reference proteome</keyword>
<protein>
    <recommendedName>
        <fullName evidence="3">Resolvase/invertase-type recombinase catalytic domain-containing protein</fullName>
    </recommendedName>
</protein>
<sequence length="119" mass="13357">MRWKPTALGYVRTDVSGLGLLWDQSRIRRLAERLGYDFADMVIYDPKFGRPPLARLRAQATRLDADAVIVPGPEHFEDGRIPGVLVEQMDVITVQSEETYARRTLPPLPEVPPATADEA</sequence>
<gene>
    <name evidence="1" type="ORF">H0264_06610</name>
</gene>
<dbReference type="AlphaFoldDB" id="A0A7D6VP80"/>
<evidence type="ECO:0000313" key="2">
    <source>
        <dbReference type="Proteomes" id="UP000515512"/>
    </source>
</evidence>
<name>A0A7D6VP80_9NOCA</name>
<evidence type="ECO:0008006" key="3">
    <source>
        <dbReference type="Google" id="ProtNLM"/>
    </source>
</evidence>
<organism evidence="1 2">
    <name type="scientific">Nocardia huaxiensis</name>
    <dbReference type="NCBI Taxonomy" id="2755382"/>
    <lineage>
        <taxon>Bacteria</taxon>
        <taxon>Bacillati</taxon>
        <taxon>Actinomycetota</taxon>
        <taxon>Actinomycetes</taxon>
        <taxon>Mycobacteriales</taxon>
        <taxon>Nocardiaceae</taxon>
        <taxon>Nocardia</taxon>
    </lineage>
</organism>
<dbReference type="KEGG" id="nhu:H0264_06610"/>
<evidence type="ECO:0000313" key="1">
    <source>
        <dbReference type="EMBL" id="QLY34170.1"/>
    </source>
</evidence>
<reference evidence="1 2" key="1">
    <citation type="submission" date="2020-07" db="EMBL/GenBank/DDBJ databases">
        <authorList>
            <person name="Zhuang K."/>
            <person name="Ran Y."/>
        </authorList>
    </citation>
    <scope>NUCLEOTIDE SEQUENCE [LARGE SCALE GENOMIC DNA]</scope>
    <source>
        <strain evidence="1 2">WCH-YHL-001</strain>
    </source>
</reference>
<dbReference type="EMBL" id="CP059399">
    <property type="protein sequence ID" value="QLY34170.1"/>
    <property type="molecule type" value="Genomic_DNA"/>
</dbReference>
<dbReference type="Proteomes" id="UP000515512">
    <property type="component" value="Chromosome"/>
</dbReference>
<proteinExistence type="predicted"/>